<feature type="domain" description="HTH cro/C1-type" evidence="2">
    <location>
        <begin position="11"/>
        <end position="65"/>
    </location>
</feature>
<dbReference type="GO" id="GO:0003700">
    <property type="term" value="F:DNA-binding transcription factor activity"/>
    <property type="evidence" value="ECO:0007669"/>
    <property type="project" value="TreeGrafter"/>
</dbReference>
<dbReference type="AlphaFoldDB" id="N6Z6M8"/>
<organism evidence="3 4">
    <name type="scientific">Thauera linaloolentis (strain DSM 12138 / JCM 21573 / CCUG 41526 / CIP 105981 / IAM 15112 / NBRC 102519 / 47Lol)</name>
    <dbReference type="NCBI Taxonomy" id="1123367"/>
    <lineage>
        <taxon>Bacteria</taxon>
        <taxon>Pseudomonadati</taxon>
        <taxon>Pseudomonadota</taxon>
        <taxon>Betaproteobacteria</taxon>
        <taxon>Rhodocyclales</taxon>
        <taxon>Zoogloeaceae</taxon>
        <taxon>Thauera</taxon>
    </lineage>
</organism>
<evidence type="ECO:0000259" key="2">
    <source>
        <dbReference type="PROSITE" id="PS50943"/>
    </source>
</evidence>
<name>N6Z6M8_THAL4</name>
<evidence type="ECO:0000256" key="1">
    <source>
        <dbReference type="ARBA" id="ARBA00023125"/>
    </source>
</evidence>
<dbReference type="STRING" id="1123367.GCA_000621305_01288"/>
<dbReference type="Pfam" id="PF01381">
    <property type="entry name" value="HTH_3"/>
    <property type="match status" value="1"/>
</dbReference>
<dbReference type="SMART" id="SM00530">
    <property type="entry name" value="HTH_XRE"/>
    <property type="match status" value="1"/>
</dbReference>
<dbReference type="PANTHER" id="PTHR46797:SF1">
    <property type="entry name" value="METHYLPHOSPHONATE SYNTHASE"/>
    <property type="match status" value="1"/>
</dbReference>
<dbReference type="Proteomes" id="UP000013232">
    <property type="component" value="Unassembled WGS sequence"/>
</dbReference>
<dbReference type="CDD" id="cd00093">
    <property type="entry name" value="HTH_XRE"/>
    <property type="match status" value="1"/>
</dbReference>
<keyword evidence="4" id="KW-1185">Reference proteome</keyword>
<dbReference type="GO" id="GO:0003677">
    <property type="term" value="F:DNA binding"/>
    <property type="evidence" value="ECO:0007669"/>
    <property type="project" value="UniProtKB-KW"/>
</dbReference>
<protein>
    <submittedName>
        <fullName evidence="3">SgrAlc control protein</fullName>
    </submittedName>
</protein>
<sequence>MGPTSNFGPVIRSLRQRQRWSQERLAELANLNRTYVGEIERGDVVPSLLTAHKLAVALQTPLSVLIARCEHRATACGSGKPAGN</sequence>
<evidence type="ECO:0000313" key="3">
    <source>
        <dbReference type="EMBL" id="ENO87824.1"/>
    </source>
</evidence>
<dbReference type="InterPro" id="IPR010982">
    <property type="entry name" value="Lambda_DNA-bd_dom_sf"/>
</dbReference>
<dbReference type="eggNOG" id="COG1813">
    <property type="taxonomic scope" value="Bacteria"/>
</dbReference>
<comment type="caution">
    <text evidence="3">The sequence shown here is derived from an EMBL/GenBank/DDBJ whole genome shotgun (WGS) entry which is preliminary data.</text>
</comment>
<proteinExistence type="predicted"/>
<dbReference type="InterPro" id="IPR001387">
    <property type="entry name" value="Cro/C1-type_HTH"/>
</dbReference>
<dbReference type="InterPro" id="IPR050807">
    <property type="entry name" value="TransReg_Diox_bact_type"/>
</dbReference>
<accession>N6Z6M8</accession>
<dbReference type="Gene3D" id="1.10.260.40">
    <property type="entry name" value="lambda repressor-like DNA-binding domains"/>
    <property type="match status" value="1"/>
</dbReference>
<dbReference type="RefSeq" id="WP_004338066.1">
    <property type="nucleotide sequence ID" value="NZ_AMXE01000033.1"/>
</dbReference>
<dbReference type="EMBL" id="AMXE01000033">
    <property type="protein sequence ID" value="ENO87824.1"/>
    <property type="molecule type" value="Genomic_DNA"/>
</dbReference>
<keyword evidence="1" id="KW-0238">DNA-binding</keyword>
<gene>
    <name evidence="3" type="ORF">C666_10265</name>
</gene>
<dbReference type="GO" id="GO:0005829">
    <property type="term" value="C:cytosol"/>
    <property type="evidence" value="ECO:0007669"/>
    <property type="project" value="TreeGrafter"/>
</dbReference>
<dbReference type="PROSITE" id="PS50943">
    <property type="entry name" value="HTH_CROC1"/>
    <property type="match status" value="1"/>
</dbReference>
<evidence type="ECO:0000313" key="4">
    <source>
        <dbReference type="Proteomes" id="UP000013232"/>
    </source>
</evidence>
<dbReference type="SUPFAM" id="SSF47413">
    <property type="entry name" value="lambda repressor-like DNA-binding domains"/>
    <property type="match status" value="1"/>
</dbReference>
<dbReference type="PANTHER" id="PTHR46797">
    <property type="entry name" value="HTH-TYPE TRANSCRIPTIONAL REGULATOR"/>
    <property type="match status" value="1"/>
</dbReference>
<dbReference type="OrthoDB" id="8527856at2"/>
<reference evidence="3 4" key="1">
    <citation type="submission" date="2012-09" db="EMBL/GenBank/DDBJ databases">
        <title>Draft Genome Sequences of 6 Strains from Genus Thauera.</title>
        <authorList>
            <person name="Liu B."/>
            <person name="Shapleigh J.P."/>
            <person name="Frostegard A.H."/>
        </authorList>
    </citation>
    <scope>NUCLEOTIDE SEQUENCE [LARGE SCALE GENOMIC DNA]</scope>
    <source>
        <strain evidence="4">47Lol / DSM 12138</strain>
    </source>
</reference>